<dbReference type="EMBL" id="JAMBOL010000042">
    <property type="protein sequence ID" value="MCM3716534.1"/>
    <property type="molecule type" value="Genomic_DNA"/>
</dbReference>
<keyword evidence="2" id="KW-0012">Acyltransferase</keyword>
<dbReference type="Pfam" id="PF00583">
    <property type="entry name" value="Acetyltransf_1"/>
    <property type="match status" value="1"/>
</dbReference>
<evidence type="ECO:0000313" key="2">
    <source>
        <dbReference type="EMBL" id="MCM3716534.1"/>
    </source>
</evidence>
<dbReference type="EC" id="2.3.1.-" evidence="2"/>
<dbReference type="InterPro" id="IPR024035">
    <property type="entry name" value="MSMEG_0567_GNAT"/>
</dbReference>
<organism evidence="2 3">
    <name type="scientific">Halalkalibacter oceani</name>
    <dbReference type="NCBI Taxonomy" id="1653776"/>
    <lineage>
        <taxon>Bacteria</taxon>
        <taxon>Bacillati</taxon>
        <taxon>Bacillota</taxon>
        <taxon>Bacilli</taxon>
        <taxon>Bacillales</taxon>
        <taxon>Bacillaceae</taxon>
        <taxon>Halalkalibacter</taxon>
    </lineage>
</organism>
<name>A0A9X2DT77_9BACI</name>
<sequence length="156" mass="18023">MRKNYEIKVAETAEEIREALRLRNDVFVKEQKLFPQSDQDEHDEKAIFINAWSKKADRLAGTVRCYEDPEKSGIWWGGRLAVEEQFRIKGVGVYLIRAAVDEVTKQKAARFLATVQKENIRLFSKLGWVPCGEGLLMYGVPHQTMEMKLYEQAKAT</sequence>
<evidence type="ECO:0000259" key="1">
    <source>
        <dbReference type="PROSITE" id="PS51186"/>
    </source>
</evidence>
<protein>
    <submittedName>
        <fullName evidence="2">GNAT family N-acetyltransferase</fullName>
        <ecNumber evidence="2">2.3.1.-</ecNumber>
    </submittedName>
</protein>
<gene>
    <name evidence="2" type="ORF">M3202_21035</name>
</gene>
<dbReference type="Gene3D" id="3.40.630.30">
    <property type="match status" value="1"/>
</dbReference>
<proteinExistence type="predicted"/>
<dbReference type="CDD" id="cd04301">
    <property type="entry name" value="NAT_SF"/>
    <property type="match status" value="1"/>
</dbReference>
<dbReference type="InterPro" id="IPR016181">
    <property type="entry name" value="Acyl_CoA_acyltransferase"/>
</dbReference>
<feature type="domain" description="N-acetyltransferase" evidence="1">
    <location>
        <begin position="5"/>
        <end position="150"/>
    </location>
</feature>
<dbReference type="SUPFAM" id="SSF55729">
    <property type="entry name" value="Acyl-CoA N-acyltransferases (Nat)"/>
    <property type="match status" value="1"/>
</dbReference>
<dbReference type="Proteomes" id="UP001139179">
    <property type="component" value="Unassembled WGS sequence"/>
</dbReference>
<dbReference type="RefSeq" id="WP_251225183.1">
    <property type="nucleotide sequence ID" value="NZ_JAMBOL010000042.1"/>
</dbReference>
<dbReference type="InterPro" id="IPR000182">
    <property type="entry name" value="GNAT_dom"/>
</dbReference>
<keyword evidence="2" id="KW-0808">Transferase</keyword>
<evidence type="ECO:0000313" key="3">
    <source>
        <dbReference type="Proteomes" id="UP001139179"/>
    </source>
</evidence>
<dbReference type="AlphaFoldDB" id="A0A9X2DT77"/>
<dbReference type="GO" id="GO:0016747">
    <property type="term" value="F:acyltransferase activity, transferring groups other than amino-acyl groups"/>
    <property type="evidence" value="ECO:0007669"/>
    <property type="project" value="InterPro"/>
</dbReference>
<dbReference type="NCBIfam" id="TIGR04045">
    <property type="entry name" value="MSMEG_0567_GNAT"/>
    <property type="match status" value="1"/>
</dbReference>
<dbReference type="PROSITE" id="PS51186">
    <property type="entry name" value="GNAT"/>
    <property type="match status" value="1"/>
</dbReference>
<reference evidence="2" key="1">
    <citation type="submission" date="2022-05" db="EMBL/GenBank/DDBJ databases">
        <title>Comparative Genomics of Spacecraft Associated Microbes.</title>
        <authorList>
            <person name="Tran M.T."/>
            <person name="Wright A."/>
            <person name="Seuylemezian A."/>
            <person name="Eisen J."/>
            <person name="Coil D."/>
        </authorList>
    </citation>
    <scope>NUCLEOTIDE SEQUENCE</scope>
    <source>
        <strain evidence="2">214.1.1</strain>
    </source>
</reference>
<keyword evidence="3" id="KW-1185">Reference proteome</keyword>
<accession>A0A9X2DT77</accession>
<comment type="caution">
    <text evidence="2">The sequence shown here is derived from an EMBL/GenBank/DDBJ whole genome shotgun (WGS) entry which is preliminary data.</text>
</comment>